<evidence type="ECO:0000313" key="2">
    <source>
        <dbReference type="Proteomes" id="UP000008983"/>
    </source>
</evidence>
<dbReference type="InParanoid" id="G0QKS9"/>
<proteinExistence type="predicted"/>
<accession>G0QKS9</accession>
<dbReference type="AlphaFoldDB" id="G0QKS9"/>
<name>G0QKS9_ICHMU</name>
<gene>
    <name evidence="1" type="ORF">IMG5_021440</name>
</gene>
<dbReference type="Proteomes" id="UP000008983">
    <property type="component" value="Unassembled WGS sequence"/>
</dbReference>
<reference evidence="1 2" key="1">
    <citation type="submission" date="2011-07" db="EMBL/GenBank/DDBJ databases">
        <authorList>
            <person name="Coyne R."/>
            <person name="Brami D."/>
            <person name="Johnson J."/>
            <person name="Hostetler J."/>
            <person name="Hannick L."/>
            <person name="Clark T."/>
            <person name="Cassidy-Hanley D."/>
            <person name="Inman J."/>
        </authorList>
    </citation>
    <scope>NUCLEOTIDE SEQUENCE [LARGE SCALE GENOMIC DNA]</scope>
    <source>
        <strain evidence="1 2">G5</strain>
    </source>
</reference>
<sequence>TILILSQTLIADQHADCQISCYKAYDQDFLKCSKYDQECLHAASSKQIGCLEICSNAKNQGRELTPYEKCQSQCQQVLVNCANKCNSIGCLKQCNQPYRNCELACQKVEKIRKYDKSCSGNCQYKHDQCSSLCKPQDKVCLGKCNTEMMGCGESCRHVLKLSPEPTQFEQCQQKCQLIEGDCVNKCTDNDCVQKCNEPFIQCVGVCQKQEKMREYDIQCLGNCQYQYNQCISKCNPKDKKCQGKCNIEMMGCGESCRHVQIQYTESTKFEQCQQQCQVSQLQCFNNCTNQDCVNKCYYPSTQCVEKCNKQEYMDQYDPTCQSGCNSKLKQCTLKCTDNDCVNTCYVQYRFCGKQCRYTITKSNNSQSWDEKCQQDCQNAYNKCISQCEDDECLRTCGGMKRGCGEMCRHVILNESRKEQKSTVKYMIKCQLYKYICDIKCYIKNEDCYKSCSDQQEQCQSEDIQ</sequence>
<dbReference type="OrthoDB" id="126772at2759"/>
<dbReference type="EMBL" id="GL983185">
    <property type="protein sequence ID" value="EGR34176.1"/>
    <property type="molecule type" value="Genomic_DNA"/>
</dbReference>
<feature type="non-terminal residue" evidence="1">
    <location>
        <position position="1"/>
    </location>
</feature>
<dbReference type="GeneID" id="14910366"/>
<organism evidence="1 2">
    <name type="scientific">Ichthyophthirius multifiliis</name>
    <name type="common">White spot disease agent</name>
    <name type="synonym">Ich</name>
    <dbReference type="NCBI Taxonomy" id="5932"/>
    <lineage>
        <taxon>Eukaryota</taxon>
        <taxon>Sar</taxon>
        <taxon>Alveolata</taxon>
        <taxon>Ciliophora</taxon>
        <taxon>Intramacronucleata</taxon>
        <taxon>Oligohymenophorea</taxon>
        <taxon>Hymenostomatida</taxon>
        <taxon>Ophryoglenina</taxon>
        <taxon>Ichthyophthirius</taxon>
    </lineage>
</organism>
<protein>
    <submittedName>
        <fullName evidence="1">Uncharacterized protein</fullName>
    </submittedName>
</protein>
<evidence type="ECO:0000313" key="1">
    <source>
        <dbReference type="EMBL" id="EGR34176.1"/>
    </source>
</evidence>
<dbReference type="OMA" id="DKQCVEQ"/>
<keyword evidence="2" id="KW-1185">Reference proteome</keyword>
<dbReference type="RefSeq" id="XP_004039480.1">
    <property type="nucleotide sequence ID" value="XM_004039432.1"/>
</dbReference>